<dbReference type="Pfam" id="PF07661">
    <property type="entry name" value="MORN_2"/>
    <property type="match status" value="1"/>
</dbReference>
<dbReference type="Proteomes" id="UP000661696">
    <property type="component" value="Unassembled WGS sequence"/>
</dbReference>
<reference evidence="2 3" key="1">
    <citation type="submission" date="2020-12" db="EMBL/GenBank/DDBJ databases">
        <title>Chryseobacterium endoalhailicus sp. nov., isolated from seed of leguminous plant.</title>
        <authorList>
            <person name="Zhang X."/>
        </authorList>
    </citation>
    <scope>NUCLEOTIDE SEQUENCE [LARGE SCALE GENOMIC DNA]</scope>
    <source>
        <strain evidence="2 3">L7</strain>
    </source>
</reference>
<proteinExistence type="predicted"/>
<keyword evidence="3" id="KW-1185">Reference proteome</keyword>
<dbReference type="RefSeq" id="WP_202089690.1">
    <property type="nucleotide sequence ID" value="NZ_JAELVM010000001.1"/>
</dbReference>
<accession>A0ABS1QDH5</accession>
<organism evidence="2 3">
    <name type="scientific">Chryseobacterium endalhagicum</name>
    <dbReference type="NCBI Taxonomy" id="2797638"/>
    <lineage>
        <taxon>Bacteria</taxon>
        <taxon>Pseudomonadati</taxon>
        <taxon>Bacteroidota</taxon>
        <taxon>Flavobacteriia</taxon>
        <taxon>Flavobacteriales</taxon>
        <taxon>Weeksellaceae</taxon>
        <taxon>Chryseobacterium group</taxon>
        <taxon>Chryseobacterium</taxon>
    </lineage>
</organism>
<protein>
    <submittedName>
        <fullName evidence="2">Membrane-binding protein</fullName>
    </submittedName>
</protein>
<dbReference type="EMBL" id="JAELVM010000001">
    <property type="protein sequence ID" value="MBL1220367.1"/>
    <property type="molecule type" value="Genomic_DNA"/>
</dbReference>
<keyword evidence="1" id="KW-0732">Signal</keyword>
<evidence type="ECO:0000313" key="3">
    <source>
        <dbReference type="Proteomes" id="UP000661696"/>
    </source>
</evidence>
<name>A0ABS1QDH5_9FLAO</name>
<evidence type="ECO:0000313" key="2">
    <source>
        <dbReference type="EMBL" id="MBL1220367.1"/>
    </source>
</evidence>
<dbReference type="InterPro" id="IPR011652">
    <property type="entry name" value="MORN_2"/>
</dbReference>
<gene>
    <name evidence="2" type="ORF">JET18_05925</name>
</gene>
<sequence>MKKLFTSAVFALIISMHANAQEKMYFDENWEKTTQSKMQYYRETERKGKLTLIRDFYKNGTLQMEGLVSDATPGNEVYEGKITWYTAEGKVLSTGTFSGGNQVGPAKTFDQQGRVQEDLVYKADGTFTGTIYNYKNPEEMSYNNTITTYDTPDSFKSVVYDEDIKGIRYETISNSKEELFETKYYGDKGKYIGSNSSGSSSDKVLVEYYQDPMKVSKIEKQNKDGIVTETTIYSKNGGILQEEKKNKKGGYQKTYDETGKQIGNLTYLYDKEIEYYKPQDGEDYQFNYEFSGFSAIDVYKNGSLVLSKFFDENGKLSTEQVIKDEMPQEIRYYHPDGKLKGAVTYKEGIPYDGALYEELVEQQYKDGLLIYLKSFREEGKLKVETKINANQTVYNSTIYDENGAVAYTYSQPVEQESGFTAQIVQYAKGKAANKAVVKDGILQSGKIKYKSEYGSKELERSGKWVLIKLFDLEGKLTQEGKILAETIEDNSYSSLNTFLTEADLQYEFSGPILAADPASP</sequence>
<dbReference type="Gene3D" id="3.90.930.1">
    <property type="match status" value="2"/>
</dbReference>
<evidence type="ECO:0000256" key="1">
    <source>
        <dbReference type="SAM" id="SignalP"/>
    </source>
</evidence>
<feature type="chain" id="PRO_5046424221" evidence="1">
    <location>
        <begin position="21"/>
        <end position="520"/>
    </location>
</feature>
<comment type="caution">
    <text evidence="2">The sequence shown here is derived from an EMBL/GenBank/DDBJ whole genome shotgun (WGS) entry which is preliminary data.</text>
</comment>
<feature type="signal peptide" evidence="1">
    <location>
        <begin position="1"/>
        <end position="20"/>
    </location>
</feature>